<feature type="non-terminal residue" evidence="1">
    <location>
        <position position="42"/>
    </location>
</feature>
<sequence>MNDHEIAGLLAREAGELLLELREKGLDKGVSGYQLQVMADRE</sequence>
<organism evidence="1">
    <name type="scientific">marine metagenome</name>
    <dbReference type="NCBI Taxonomy" id="408172"/>
    <lineage>
        <taxon>unclassified sequences</taxon>
        <taxon>metagenomes</taxon>
        <taxon>ecological metagenomes</taxon>
    </lineage>
</organism>
<reference evidence="1" key="1">
    <citation type="submission" date="2018-05" db="EMBL/GenBank/DDBJ databases">
        <authorList>
            <person name="Lanie J.A."/>
            <person name="Ng W.-L."/>
            <person name="Kazmierczak K.M."/>
            <person name="Andrzejewski T.M."/>
            <person name="Davidsen T.M."/>
            <person name="Wayne K.J."/>
            <person name="Tettelin H."/>
            <person name="Glass J.I."/>
            <person name="Rusch D."/>
            <person name="Podicherti R."/>
            <person name="Tsui H.-C.T."/>
            <person name="Winkler M.E."/>
        </authorList>
    </citation>
    <scope>NUCLEOTIDE SEQUENCE</scope>
</reference>
<accession>A0A382VR47</accession>
<proteinExistence type="predicted"/>
<name>A0A382VR47_9ZZZZ</name>
<protein>
    <submittedName>
        <fullName evidence="1">Uncharacterized protein</fullName>
    </submittedName>
</protein>
<gene>
    <name evidence="1" type="ORF">METZ01_LOCUS401768</name>
</gene>
<dbReference type="EMBL" id="UINC01153929">
    <property type="protein sequence ID" value="SVD48914.1"/>
    <property type="molecule type" value="Genomic_DNA"/>
</dbReference>
<dbReference type="AlphaFoldDB" id="A0A382VR47"/>
<evidence type="ECO:0000313" key="1">
    <source>
        <dbReference type="EMBL" id="SVD48914.1"/>
    </source>
</evidence>